<dbReference type="EMBL" id="CP064750">
    <property type="protein sequence ID" value="QPC65940.1"/>
    <property type="molecule type" value="Genomic_DNA"/>
</dbReference>
<sequence length="559" mass="64293">MVIAHDPSKSSNPIPGFQMFCYSDENRSNVLIGSNAYKAYHVSCLELALPAYKEPGHRLDRDIWGATIQESIWETSLASVERLRVDWLIERFAHRMARFSPIFNLPVEILRKIGRDCLREEAVMELKRLWLRKKKDPAAIHIDVDETSTLWIRYTKIEGLKYVRSLSTEKPKDGKLLYTFNSNNKRIVGVFISSDRLGIREIHIMRPGDMPTVQPAPGVGWNIYRTSVVPLRFKGHFDGLKLRRLRILELNQLDIKFCPSGRIRDQTWFRDLLWSTIPNENEILPNNGPLIHIDRSQGDYQQLSNIVQHIYFNKPNTSGYSFCGYRDTLIEIIPNDSESLPFDIAHTEGGLFPLWWMYLSLDEGERISELWKRIYFTGSRWGTTLILRTDGNRSLTLGPHLELDPLDDNAQKGGPVCHAWLRLPRTRPCHGTRRSMGQVRHDCMGAAMVVGLAECMWLGVPDINESQVNWTENQGESNGLPGASSVHLSQPTMKEEAFRYLQVPWRGRLDWRFDSHQCHISHEDEDEGTVQDKQQEKYAQSYLWAFRPISATFGSGGGN</sequence>
<evidence type="ECO:0000313" key="1">
    <source>
        <dbReference type="EMBL" id="QPC65940.1"/>
    </source>
</evidence>
<reference evidence="1" key="1">
    <citation type="submission" date="2020-11" db="EMBL/GenBank/DDBJ databases">
        <title>The chromosome-scale genome resource for two endophytic Fusarium species: F. culmorum and F. pseudograminearum.</title>
        <authorList>
            <person name="Yuan Z."/>
        </authorList>
    </citation>
    <scope>NUCLEOTIDE SEQUENCE</scope>
    <source>
        <strain evidence="1">Class2-1B</strain>
    </source>
</reference>
<protein>
    <submittedName>
        <fullName evidence="1">Uncharacterized protein</fullName>
    </submittedName>
</protein>
<organism evidence="1 2">
    <name type="scientific">Fusarium culmorum</name>
    <dbReference type="NCBI Taxonomy" id="5516"/>
    <lineage>
        <taxon>Eukaryota</taxon>
        <taxon>Fungi</taxon>
        <taxon>Dikarya</taxon>
        <taxon>Ascomycota</taxon>
        <taxon>Pezizomycotina</taxon>
        <taxon>Sordariomycetes</taxon>
        <taxon>Hypocreomycetidae</taxon>
        <taxon>Hypocreales</taxon>
        <taxon>Nectriaceae</taxon>
        <taxon>Fusarium</taxon>
    </lineage>
</organism>
<dbReference type="Proteomes" id="UP000663297">
    <property type="component" value="Chromosome 4"/>
</dbReference>
<dbReference type="AlphaFoldDB" id="A0A7S8DCT1"/>
<name>A0A7S8DCT1_FUSCU</name>
<accession>A0A7S8DCT1</accession>
<gene>
    <name evidence="1" type="ORF">HYE67_008171</name>
</gene>
<evidence type="ECO:0000313" key="2">
    <source>
        <dbReference type="Proteomes" id="UP000663297"/>
    </source>
</evidence>
<proteinExistence type="predicted"/>